<dbReference type="EMBL" id="ML978975">
    <property type="protein sequence ID" value="KAF1926770.1"/>
    <property type="molecule type" value="Genomic_DNA"/>
</dbReference>
<proteinExistence type="predicted"/>
<evidence type="ECO:0000313" key="2">
    <source>
        <dbReference type="EMBL" id="KAF1926770.1"/>
    </source>
</evidence>
<reference evidence="2" key="1">
    <citation type="journal article" date="2020" name="Stud. Mycol.">
        <title>101 Dothideomycetes genomes: a test case for predicting lifestyles and emergence of pathogens.</title>
        <authorList>
            <person name="Haridas S."/>
            <person name="Albert R."/>
            <person name="Binder M."/>
            <person name="Bloem J."/>
            <person name="Labutti K."/>
            <person name="Salamov A."/>
            <person name="Andreopoulos B."/>
            <person name="Baker S."/>
            <person name="Barry K."/>
            <person name="Bills G."/>
            <person name="Bluhm B."/>
            <person name="Cannon C."/>
            <person name="Castanera R."/>
            <person name="Culley D."/>
            <person name="Daum C."/>
            <person name="Ezra D."/>
            <person name="Gonzalez J."/>
            <person name="Henrissat B."/>
            <person name="Kuo A."/>
            <person name="Liang C."/>
            <person name="Lipzen A."/>
            <person name="Lutzoni F."/>
            <person name="Magnuson J."/>
            <person name="Mondo S."/>
            <person name="Nolan M."/>
            <person name="Ohm R."/>
            <person name="Pangilinan J."/>
            <person name="Park H.-J."/>
            <person name="Ramirez L."/>
            <person name="Alfaro M."/>
            <person name="Sun H."/>
            <person name="Tritt A."/>
            <person name="Yoshinaga Y."/>
            <person name="Zwiers L.-H."/>
            <person name="Turgeon B."/>
            <person name="Goodwin S."/>
            <person name="Spatafora J."/>
            <person name="Crous P."/>
            <person name="Grigoriev I."/>
        </authorList>
    </citation>
    <scope>NUCLEOTIDE SEQUENCE</scope>
    <source>
        <strain evidence="2">CBS 183.55</strain>
    </source>
</reference>
<name>A0A6A5RHP8_9PLEO</name>
<accession>A0A6A5RHP8</accession>
<feature type="region of interest" description="Disordered" evidence="1">
    <location>
        <begin position="142"/>
        <end position="161"/>
    </location>
</feature>
<evidence type="ECO:0000256" key="1">
    <source>
        <dbReference type="SAM" id="MobiDB-lite"/>
    </source>
</evidence>
<dbReference type="Proteomes" id="UP000800082">
    <property type="component" value="Unassembled WGS sequence"/>
</dbReference>
<dbReference type="AlphaFoldDB" id="A0A6A5RHP8"/>
<dbReference type="RefSeq" id="XP_033447022.1">
    <property type="nucleotide sequence ID" value="XM_033598133.1"/>
</dbReference>
<keyword evidence="3" id="KW-1185">Reference proteome</keyword>
<gene>
    <name evidence="2" type="ORF">M421DRAFT_93680</name>
</gene>
<evidence type="ECO:0000313" key="3">
    <source>
        <dbReference type="Proteomes" id="UP000800082"/>
    </source>
</evidence>
<sequence length="266" mass="29694">MPDVWRTQPRHPHQGAQRLYRIYTGKVGLVAEHSRRPSVLEECSRRGEQTEVLRTRDVTAKFAQRSQIWRAIARRWADKIGDGLEKLAANAAERHREARTGCGRVACSRIQITKSTVIDDVASIRSLWARIPATAVATHVRQSMPSSFSPRRPSRSQRIPSSSQAGKWLLLNLEPAAKTAFGLCSTLFAARLSYLSCHCAASLRAIAPLLSVHPSSHCVTSISNGQDLALPARDLRRNREIESTRRAARCSRPEIEPTACQWTNDD</sequence>
<dbReference type="GeneID" id="54355800"/>
<organism evidence="2 3">
    <name type="scientific">Didymella exigua CBS 183.55</name>
    <dbReference type="NCBI Taxonomy" id="1150837"/>
    <lineage>
        <taxon>Eukaryota</taxon>
        <taxon>Fungi</taxon>
        <taxon>Dikarya</taxon>
        <taxon>Ascomycota</taxon>
        <taxon>Pezizomycotina</taxon>
        <taxon>Dothideomycetes</taxon>
        <taxon>Pleosporomycetidae</taxon>
        <taxon>Pleosporales</taxon>
        <taxon>Pleosporineae</taxon>
        <taxon>Didymellaceae</taxon>
        <taxon>Didymella</taxon>
    </lineage>
</organism>
<protein>
    <submittedName>
        <fullName evidence="2">Uncharacterized protein</fullName>
    </submittedName>
</protein>